<reference evidence="1 2" key="1">
    <citation type="submission" date="2018-06" db="EMBL/GenBank/DDBJ databases">
        <title>The Genome of Cuscuta australis (Dodder) Provides Insight into the Evolution of Plant Parasitism.</title>
        <authorList>
            <person name="Liu H."/>
        </authorList>
    </citation>
    <scope>NUCLEOTIDE SEQUENCE [LARGE SCALE GENOMIC DNA]</scope>
    <source>
        <strain evidence="2">cv. Yunnan</strain>
        <tissue evidence="1">Vines</tissue>
    </source>
</reference>
<evidence type="ECO:0000313" key="1">
    <source>
        <dbReference type="EMBL" id="RAL52964.1"/>
    </source>
</evidence>
<protein>
    <recommendedName>
        <fullName evidence="3">Transposase Tc1-like domain-containing protein</fullName>
    </recommendedName>
</protein>
<organism evidence="1 2">
    <name type="scientific">Cuscuta australis</name>
    <dbReference type="NCBI Taxonomy" id="267555"/>
    <lineage>
        <taxon>Eukaryota</taxon>
        <taxon>Viridiplantae</taxon>
        <taxon>Streptophyta</taxon>
        <taxon>Embryophyta</taxon>
        <taxon>Tracheophyta</taxon>
        <taxon>Spermatophyta</taxon>
        <taxon>Magnoliopsida</taxon>
        <taxon>eudicotyledons</taxon>
        <taxon>Gunneridae</taxon>
        <taxon>Pentapetalae</taxon>
        <taxon>asterids</taxon>
        <taxon>lamiids</taxon>
        <taxon>Solanales</taxon>
        <taxon>Convolvulaceae</taxon>
        <taxon>Cuscuteae</taxon>
        <taxon>Cuscuta</taxon>
        <taxon>Cuscuta subgen. Grammica</taxon>
        <taxon>Cuscuta sect. Cleistogrammica</taxon>
    </lineage>
</organism>
<dbReference type="Proteomes" id="UP000249390">
    <property type="component" value="Unassembled WGS sequence"/>
</dbReference>
<dbReference type="AlphaFoldDB" id="A0A328E4Q5"/>
<gene>
    <name evidence="1" type="ORF">DM860_007732</name>
</gene>
<evidence type="ECO:0008006" key="3">
    <source>
        <dbReference type="Google" id="ProtNLM"/>
    </source>
</evidence>
<proteinExistence type="predicted"/>
<name>A0A328E4Q5_9ASTE</name>
<dbReference type="PANTHER" id="PTHR47169">
    <property type="entry name" value="OS01G0541250 PROTEIN"/>
    <property type="match status" value="1"/>
</dbReference>
<dbReference type="PANTHER" id="PTHR47169:SF2">
    <property type="entry name" value="OS01G0541250 PROTEIN"/>
    <property type="match status" value="1"/>
</dbReference>
<accession>A0A328E4Q5</accession>
<comment type="caution">
    <text evidence="1">The sequence shown here is derived from an EMBL/GenBank/DDBJ whole genome shotgun (WGS) entry which is preliminary data.</text>
</comment>
<dbReference type="EMBL" id="NQVE01000030">
    <property type="protein sequence ID" value="RAL52964.1"/>
    <property type="molecule type" value="Genomic_DNA"/>
</dbReference>
<sequence length="70" mass="8303">MGVSKSTVHRWLQLKQIRRHSNAIKPLLCEPGKLKRLKFCLEHISPLSIPTNPTFHDFYDHIHIDEKWCI</sequence>
<evidence type="ECO:0000313" key="2">
    <source>
        <dbReference type="Proteomes" id="UP000249390"/>
    </source>
</evidence>
<keyword evidence="2" id="KW-1185">Reference proteome</keyword>